<dbReference type="EMBL" id="JAGINU010000001">
    <property type="protein sequence ID" value="MBP2366476.1"/>
    <property type="molecule type" value="Genomic_DNA"/>
</dbReference>
<evidence type="ECO:0000313" key="3">
    <source>
        <dbReference type="Proteomes" id="UP001519295"/>
    </source>
</evidence>
<proteinExistence type="predicted"/>
<keyword evidence="1" id="KW-1133">Transmembrane helix</keyword>
<evidence type="ECO:0000313" key="2">
    <source>
        <dbReference type="EMBL" id="MBP2366476.1"/>
    </source>
</evidence>
<protein>
    <submittedName>
        <fullName evidence="2">Phosphoribosylcarboxyaminoimidazole (NCAIR) mutase</fullName>
    </submittedName>
</protein>
<evidence type="ECO:0000256" key="1">
    <source>
        <dbReference type="SAM" id="Phobius"/>
    </source>
</evidence>
<keyword evidence="3" id="KW-1185">Reference proteome</keyword>
<name>A0ABS4VRS8_9PSEU</name>
<keyword evidence="1" id="KW-0472">Membrane</keyword>
<reference evidence="2 3" key="1">
    <citation type="submission" date="2021-03" db="EMBL/GenBank/DDBJ databases">
        <title>Sequencing the genomes of 1000 actinobacteria strains.</title>
        <authorList>
            <person name="Klenk H.-P."/>
        </authorList>
    </citation>
    <scope>NUCLEOTIDE SEQUENCE [LARGE SCALE GENOMIC DNA]</scope>
    <source>
        <strain evidence="2 3">DSM 45256</strain>
    </source>
</reference>
<gene>
    <name evidence="2" type="ORF">JOF36_002172</name>
</gene>
<feature type="transmembrane region" description="Helical" evidence="1">
    <location>
        <begin position="6"/>
        <end position="30"/>
    </location>
</feature>
<accession>A0ABS4VRS8</accession>
<dbReference type="Proteomes" id="UP001519295">
    <property type="component" value="Unassembled WGS sequence"/>
</dbReference>
<sequence>MLSPGFGVAVAAYGIGGALNAAFFAATLAARIEFAPRPAR</sequence>
<organism evidence="2 3">
    <name type="scientific">Pseudonocardia parietis</name>
    <dbReference type="NCBI Taxonomy" id="570936"/>
    <lineage>
        <taxon>Bacteria</taxon>
        <taxon>Bacillati</taxon>
        <taxon>Actinomycetota</taxon>
        <taxon>Actinomycetes</taxon>
        <taxon>Pseudonocardiales</taxon>
        <taxon>Pseudonocardiaceae</taxon>
        <taxon>Pseudonocardia</taxon>
    </lineage>
</organism>
<dbReference type="RefSeq" id="WP_281071270.1">
    <property type="nucleotide sequence ID" value="NZ_JAGINU010000001.1"/>
</dbReference>
<keyword evidence="1" id="KW-0812">Transmembrane</keyword>
<comment type="caution">
    <text evidence="2">The sequence shown here is derived from an EMBL/GenBank/DDBJ whole genome shotgun (WGS) entry which is preliminary data.</text>
</comment>